<keyword evidence="11" id="KW-0508">mRNA splicing</keyword>
<dbReference type="GO" id="GO:0051028">
    <property type="term" value="P:mRNA transport"/>
    <property type="evidence" value="ECO:0007669"/>
    <property type="project" value="UniProtKB-KW"/>
</dbReference>
<feature type="region of interest" description="Disordered" evidence="13">
    <location>
        <begin position="254"/>
        <end position="275"/>
    </location>
</feature>
<feature type="compositionally biased region" description="Basic residues" evidence="13">
    <location>
        <begin position="83"/>
        <end position="92"/>
    </location>
</feature>
<evidence type="ECO:0000256" key="6">
    <source>
        <dbReference type="ARBA" id="ARBA00022664"/>
    </source>
</evidence>
<sequence>MAAGRTLKSLVGRRRRVDDEGEDDDGPSTVADSQSEGSVISDADDDDASSVAEAGATESNRGGAVEARSEGSTADGAKESRQVRKPRNKGKKSQVSTQEQTSPEKPAASFKTIPDTEAMMNGLQIDEAAQAQEAVDFETMDHDTAPAPAVLTPPPTTNGNAVQPPTQPRREHEEYRRKRDADPAFVPNRGNFFMHDTRAQGHGQQPPIARGGFAGRGRGRGGLNVGGPFSPANQVAQAERAAEQLWKHDLHDTINEEAAPQPATKPLDLNQQRDRDDSARLFPKPIPPPGHSRVVNLSTTTLVGRVQIRVILPGAKAPIIFSEVPWKHYVRLPVHRPPLRRDKPVRVSLPDMPPHYIFPSSDRSFIFIPRQQRPNQGGYHRGGSYQRSIGGHGGFSSRRTSMYGGSMYASSMAGGSRRSSMAGISRADAFSPASFASGMPPPNRPIVRMPNGRPSFSGVATPSGPMSGQHTPIGMPMIHTYPLPQQPTFQGTPTSTMHQPRPQKTISVTGIESPALLQQVPSNEAPAPFASQLPAHMAMSQPPMYNPQQQQPYFSPAQQYGYPQHPSATPLSGIPEQAMHAQAFQPQMPYGQPPPYYEPYPQQQSYYYPPPGQMHGYGNVPPPMPMYMPPPQQGYQMMPPPGPQQMGMEMQSLPPQHMDMQQMPLQQPPAQQHYPPQEVEQQHEQQEAPAPGSESGIMARESNGMVFYVPRSDIPAQGDEQHQTQQNQYAPAESFVPSYAMPGLMPPTPGPEGSGNMEGYYYSAMGMGMQEGGYYGQQ</sequence>
<name>A0AAN7WD59_9PEZI</name>
<dbReference type="EMBL" id="JAVRQU010000001">
    <property type="protein sequence ID" value="KAK5707591.1"/>
    <property type="molecule type" value="Genomic_DNA"/>
</dbReference>
<dbReference type="AlphaFoldDB" id="A0AAN7WD59"/>
<dbReference type="GO" id="GO:0035145">
    <property type="term" value="C:exon-exon junction complex"/>
    <property type="evidence" value="ECO:0007669"/>
    <property type="project" value="InterPro"/>
</dbReference>
<feature type="compositionally biased region" description="Low complexity" evidence="13">
    <location>
        <begin position="664"/>
        <end position="679"/>
    </location>
</feature>
<evidence type="ECO:0000256" key="12">
    <source>
        <dbReference type="ARBA" id="ARBA00023242"/>
    </source>
</evidence>
<evidence type="ECO:0000313" key="15">
    <source>
        <dbReference type="EMBL" id="KAK5707591.1"/>
    </source>
</evidence>
<dbReference type="GO" id="GO:0006397">
    <property type="term" value="P:mRNA processing"/>
    <property type="evidence" value="ECO:0007669"/>
    <property type="project" value="UniProtKB-KW"/>
</dbReference>
<evidence type="ECO:0000256" key="11">
    <source>
        <dbReference type="ARBA" id="ARBA00023187"/>
    </source>
</evidence>
<feature type="compositionally biased region" description="Basic and acidic residues" evidence="13">
    <location>
        <begin position="168"/>
        <end position="182"/>
    </location>
</feature>
<dbReference type="GO" id="GO:0005737">
    <property type="term" value="C:cytoplasm"/>
    <property type="evidence" value="ECO:0007669"/>
    <property type="project" value="UniProtKB-SubCell"/>
</dbReference>
<dbReference type="InterPro" id="IPR018545">
    <property type="entry name" value="Btz_dom"/>
</dbReference>
<keyword evidence="7" id="KW-0509">mRNA transport</keyword>
<feature type="compositionally biased region" description="Polar residues" evidence="13">
    <location>
        <begin position="93"/>
        <end position="103"/>
    </location>
</feature>
<keyword evidence="5" id="KW-0963">Cytoplasm</keyword>
<proteinExistence type="inferred from homology"/>
<evidence type="ECO:0000256" key="10">
    <source>
        <dbReference type="ARBA" id="ARBA00023161"/>
    </source>
</evidence>
<dbReference type="Pfam" id="PF09405">
    <property type="entry name" value="Btz"/>
    <property type="match status" value="1"/>
</dbReference>
<dbReference type="GO" id="GO:0003729">
    <property type="term" value="F:mRNA binding"/>
    <property type="evidence" value="ECO:0007669"/>
    <property type="project" value="InterPro"/>
</dbReference>
<feature type="domain" description="Btz" evidence="14">
    <location>
        <begin position="152"/>
        <end position="274"/>
    </location>
</feature>
<keyword evidence="9" id="KW-0694">RNA-binding</keyword>
<accession>A0AAN7WD59</accession>
<comment type="caution">
    <text evidence="15">The sequence shown here is derived from an EMBL/GenBank/DDBJ whole genome shotgun (WGS) entry which is preliminary data.</text>
</comment>
<evidence type="ECO:0000256" key="2">
    <source>
        <dbReference type="ARBA" id="ARBA00004496"/>
    </source>
</evidence>
<dbReference type="GO" id="GO:0000184">
    <property type="term" value="P:nuclear-transcribed mRNA catabolic process, nonsense-mediated decay"/>
    <property type="evidence" value="ECO:0007669"/>
    <property type="project" value="UniProtKB-KW"/>
</dbReference>
<evidence type="ECO:0000256" key="3">
    <source>
        <dbReference type="ARBA" id="ARBA00009548"/>
    </source>
</evidence>
<feature type="region of interest" description="Disordered" evidence="13">
    <location>
        <begin position="664"/>
        <end position="697"/>
    </location>
</feature>
<keyword evidence="8" id="KW-0810">Translation regulation</keyword>
<dbReference type="GO" id="GO:0008380">
    <property type="term" value="P:RNA splicing"/>
    <property type="evidence" value="ECO:0007669"/>
    <property type="project" value="UniProtKB-KW"/>
</dbReference>
<dbReference type="SMART" id="SM01044">
    <property type="entry name" value="Btz"/>
    <property type="match status" value="1"/>
</dbReference>
<feature type="region of interest" description="Disordered" evidence="13">
    <location>
        <begin position="1"/>
        <end position="188"/>
    </location>
</feature>
<feature type="region of interest" description="Disordered" evidence="13">
    <location>
        <begin position="373"/>
        <end position="392"/>
    </location>
</feature>
<evidence type="ECO:0000256" key="8">
    <source>
        <dbReference type="ARBA" id="ARBA00022845"/>
    </source>
</evidence>
<dbReference type="GO" id="GO:0006417">
    <property type="term" value="P:regulation of translation"/>
    <property type="evidence" value="ECO:0007669"/>
    <property type="project" value="UniProtKB-KW"/>
</dbReference>
<keyword evidence="12" id="KW-0539">Nucleus</keyword>
<evidence type="ECO:0000259" key="14">
    <source>
        <dbReference type="SMART" id="SM01044"/>
    </source>
</evidence>
<reference evidence="15" key="1">
    <citation type="submission" date="2023-08" db="EMBL/GenBank/DDBJ databases">
        <title>Black Yeasts Isolated from many extreme environments.</title>
        <authorList>
            <person name="Coleine C."/>
            <person name="Stajich J.E."/>
            <person name="Selbmann L."/>
        </authorList>
    </citation>
    <scope>NUCLEOTIDE SEQUENCE</scope>
    <source>
        <strain evidence="15">CCFEE 5810</strain>
    </source>
</reference>
<evidence type="ECO:0000256" key="13">
    <source>
        <dbReference type="SAM" id="MobiDB-lite"/>
    </source>
</evidence>
<evidence type="ECO:0000256" key="4">
    <source>
        <dbReference type="ARBA" id="ARBA00022448"/>
    </source>
</evidence>
<evidence type="ECO:0000256" key="7">
    <source>
        <dbReference type="ARBA" id="ARBA00022816"/>
    </source>
</evidence>
<gene>
    <name evidence="15" type="ORF">LTR97_000128</name>
</gene>
<keyword evidence="6" id="KW-0507">mRNA processing</keyword>
<comment type="subcellular location">
    <subcellularLocation>
        <location evidence="2">Cytoplasm</location>
    </subcellularLocation>
    <subcellularLocation>
        <location evidence="1">Nucleus</location>
    </subcellularLocation>
</comment>
<keyword evidence="10" id="KW-0866">Nonsense-mediated mRNA decay</keyword>
<evidence type="ECO:0000256" key="5">
    <source>
        <dbReference type="ARBA" id="ARBA00022490"/>
    </source>
</evidence>
<protein>
    <recommendedName>
        <fullName evidence="14">Btz domain-containing protein</fullName>
    </recommendedName>
</protein>
<comment type="similarity">
    <text evidence="3">Belongs to the CASC3 family.</text>
</comment>
<dbReference type="Proteomes" id="UP001310594">
    <property type="component" value="Unassembled WGS sequence"/>
</dbReference>
<keyword evidence="4" id="KW-0813">Transport</keyword>
<evidence type="ECO:0000256" key="9">
    <source>
        <dbReference type="ARBA" id="ARBA00022884"/>
    </source>
</evidence>
<evidence type="ECO:0000313" key="16">
    <source>
        <dbReference type="Proteomes" id="UP001310594"/>
    </source>
</evidence>
<organism evidence="15 16">
    <name type="scientific">Elasticomyces elasticus</name>
    <dbReference type="NCBI Taxonomy" id="574655"/>
    <lineage>
        <taxon>Eukaryota</taxon>
        <taxon>Fungi</taxon>
        <taxon>Dikarya</taxon>
        <taxon>Ascomycota</taxon>
        <taxon>Pezizomycotina</taxon>
        <taxon>Dothideomycetes</taxon>
        <taxon>Dothideomycetidae</taxon>
        <taxon>Mycosphaerellales</taxon>
        <taxon>Teratosphaeriaceae</taxon>
        <taxon>Elasticomyces</taxon>
    </lineage>
</organism>
<evidence type="ECO:0000256" key="1">
    <source>
        <dbReference type="ARBA" id="ARBA00004123"/>
    </source>
</evidence>